<accession>A0ABY4B3M3</accession>
<dbReference type="RefSeq" id="WP_243510872.1">
    <property type="nucleotide sequence ID" value="NZ_CP094534.1"/>
</dbReference>
<protein>
    <submittedName>
        <fullName evidence="2">Uncharacterized protein</fullName>
    </submittedName>
</protein>
<keyword evidence="1" id="KW-0812">Transmembrane</keyword>
<evidence type="ECO:0000256" key="1">
    <source>
        <dbReference type="SAM" id="Phobius"/>
    </source>
</evidence>
<keyword evidence="3" id="KW-1185">Reference proteome</keyword>
<name>A0ABY4B3M3_9BACT</name>
<keyword evidence="1" id="KW-0472">Membrane</keyword>
<dbReference type="Proteomes" id="UP000831390">
    <property type="component" value="Chromosome"/>
</dbReference>
<gene>
    <name evidence="2" type="ORF">MTP16_14725</name>
</gene>
<dbReference type="EMBL" id="CP094534">
    <property type="protein sequence ID" value="UOE32383.1"/>
    <property type="molecule type" value="Genomic_DNA"/>
</dbReference>
<feature type="transmembrane region" description="Helical" evidence="1">
    <location>
        <begin position="20"/>
        <end position="38"/>
    </location>
</feature>
<reference evidence="2 3" key="1">
    <citation type="submission" date="2022-03" db="EMBL/GenBank/DDBJ databases">
        <title>Hymenobactersp. isolated from the air.</title>
        <authorList>
            <person name="Won M."/>
            <person name="Kwon S.-W."/>
        </authorList>
    </citation>
    <scope>NUCLEOTIDE SEQUENCE [LARGE SCALE GENOMIC DNA]</scope>
    <source>
        <strain evidence="2 3">KACC 22596</strain>
    </source>
</reference>
<evidence type="ECO:0000313" key="2">
    <source>
        <dbReference type="EMBL" id="UOE32383.1"/>
    </source>
</evidence>
<sequence>MRFSTIRPRIEYFRSRQARVVYVLMGLAAAAGLVWALWQHHLLGR</sequence>
<proteinExistence type="predicted"/>
<keyword evidence="1" id="KW-1133">Transmembrane helix</keyword>
<evidence type="ECO:0000313" key="3">
    <source>
        <dbReference type="Proteomes" id="UP000831390"/>
    </source>
</evidence>
<organism evidence="2 3">
    <name type="scientific">Hymenobacter monticola</name>
    <dbReference type="NCBI Taxonomy" id="1705399"/>
    <lineage>
        <taxon>Bacteria</taxon>
        <taxon>Pseudomonadati</taxon>
        <taxon>Bacteroidota</taxon>
        <taxon>Cytophagia</taxon>
        <taxon>Cytophagales</taxon>
        <taxon>Hymenobacteraceae</taxon>
        <taxon>Hymenobacter</taxon>
    </lineage>
</organism>